<keyword evidence="1" id="KW-0732">Signal</keyword>
<dbReference type="EMBL" id="CACRZD030000009">
    <property type="protein sequence ID" value="CAA6664765.1"/>
    <property type="molecule type" value="Genomic_DNA"/>
</dbReference>
<feature type="chain" id="PRO_5029524579" evidence="1">
    <location>
        <begin position="28"/>
        <end position="85"/>
    </location>
</feature>
<proteinExistence type="predicted"/>
<reference evidence="2 3" key="1">
    <citation type="submission" date="2019-12" db="EMBL/GenBank/DDBJ databases">
        <authorList>
            <person name="Scholz U."/>
            <person name="Mascher M."/>
            <person name="Fiebig A."/>
        </authorList>
    </citation>
    <scope>NUCLEOTIDE SEQUENCE</scope>
</reference>
<organism evidence="2">
    <name type="scientific">Spirodela intermedia</name>
    <name type="common">Intermediate duckweed</name>
    <dbReference type="NCBI Taxonomy" id="51605"/>
    <lineage>
        <taxon>Eukaryota</taxon>
        <taxon>Viridiplantae</taxon>
        <taxon>Streptophyta</taxon>
        <taxon>Embryophyta</taxon>
        <taxon>Tracheophyta</taxon>
        <taxon>Spermatophyta</taxon>
        <taxon>Magnoliopsida</taxon>
        <taxon>Liliopsida</taxon>
        <taxon>Araceae</taxon>
        <taxon>Lemnoideae</taxon>
        <taxon>Spirodela</taxon>
    </lineage>
</organism>
<dbReference type="Gene3D" id="3.30.60.30">
    <property type="match status" value="1"/>
</dbReference>
<feature type="signal peptide" evidence="1">
    <location>
        <begin position="1"/>
        <end position="27"/>
    </location>
</feature>
<dbReference type="AlphaFoldDB" id="A0A7I8J4S2"/>
<evidence type="ECO:0000313" key="3">
    <source>
        <dbReference type="Proteomes" id="UP001189122"/>
    </source>
</evidence>
<gene>
    <name evidence="2" type="ORF">SI7747_09011154</name>
</gene>
<keyword evidence="3" id="KW-1185">Reference proteome</keyword>
<dbReference type="PANTHER" id="PTHR34376">
    <property type="entry name" value="SERINE PROTEASE INHIBITOR, KAZAL-TYPE FAMILY PROTEIN"/>
    <property type="match status" value="1"/>
</dbReference>
<evidence type="ECO:0000313" key="2">
    <source>
        <dbReference type="EMBL" id="CAA2625385.1"/>
    </source>
</evidence>
<protein>
    <submittedName>
        <fullName evidence="2">Uncharacterized protein</fullName>
    </submittedName>
</protein>
<dbReference type="PANTHER" id="PTHR34376:SF4">
    <property type="entry name" value="KAZAL-LIKE DOMAIN-CONTAINING PROTEIN"/>
    <property type="match status" value="1"/>
</dbReference>
<accession>A0A7I8J4S2</accession>
<name>A0A7I8J4S2_SPIIN</name>
<sequence length="85" mass="9078">MAAAGALRRSFVLILALSLLCLHAAESRTVVPNLCHLPRRARPRNNCNIQCLIYDPVCGVNGVTYGCGCVEANCHAVRVVKLGAC</sequence>
<dbReference type="InterPro" id="IPR036058">
    <property type="entry name" value="Kazal_dom_sf"/>
</dbReference>
<dbReference type="SUPFAM" id="SSF100895">
    <property type="entry name" value="Kazal-type serine protease inhibitors"/>
    <property type="match status" value="1"/>
</dbReference>
<dbReference type="Proteomes" id="UP001189122">
    <property type="component" value="Unassembled WGS sequence"/>
</dbReference>
<dbReference type="EMBL" id="LR743596">
    <property type="protein sequence ID" value="CAA2625385.1"/>
    <property type="molecule type" value="Genomic_DNA"/>
</dbReference>
<evidence type="ECO:0000256" key="1">
    <source>
        <dbReference type="SAM" id="SignalP"/>
    </source>
</evidence>